<accession>A0A2K8KM28</accession>
<dbReference type="OrthoDB" id="7028362at2"/>
<organism evidence="2 3">
    <name type="scientific">Reinekea forsetii</name>
    <dbReference type="NCBI Taxonomy" id="1336806"/>
    <lineage>
        <taxon>Bacteria</taxon>
        <taxon>Pseudomonadati</taxon>
        <taxon>Pseudomonadota</taxon>
        <taxon>Gammaproteobacteria</taxon>
        <taxon>Oceanospirillales</taxon>
        <taxon>Saccharospirillaceae</taxon>
        <taxon>Reinekea</taxon>
    </lineage>
</organism>
<protein>
    <recommendedName>
        <fullName evidence="4">DUF2909 domain-containing protein</fullName>
    </recommendedName>
</protein>
<keyword evidence="1" id="KW-0472">Membrane</keyword>
<feature type="transmembrane region" description="Helical" evidence="1">
    <location>
        <begin position="36"/>
        <end position="59"/>
    </location>
</feature>
<dbReference type="Proteomes" id="UP000229757">
    <property type="component" value="Chromosome"/>
</dbReference>
<dbReference type="InterPro" id="IPR021313">
    <property type="entry name" value="DUF2909"/>
</dbReference>
<dbReference type="EMBL" id="CP011797">
    <property type="protein sequence ID" value="ATX75199.1"/>
    <property type="molecule type" value="Genomic_DNA"/>
</dbReference>
<keyword evidence="3" id="KW-1185">Reference proteome</keyword>
<dbReference type="AlphaFoldDB" id="A0A2K8KM28"/>
<name>A0A2K8KM28_9GAMM</name>
<keyword evidence="1" id="KW-0812">Transmembrane</keyword>
<evidence type="ECO:0000256" key="1">
    <source>
        <dbReference type="SAM" id="Phobius"/>
    </source>
</evidence>
<keyword evidence="1" id="KW-1133">Transmembrane helix</keyword>
<dbReference type="Pfam" id="PF11137">
    <property type="entry name" value="DUF2909"/>
    <property type="match status" value="1"/>
</dbReference>
<dbReference type="KEGG" id="rfo:REIFOR_00021"/>
<evidence type="ECO:0000313" key="2">
    <source>
        <dbReference type="EMBL" id="ATX75199.1"/>
    </source>
</evidence>
<sequence>MFKVILVILVIAMLVSLSGALGSLFNNAGHADRPNTFNWLILRISIAVAMLLVILIGFVTGELSFGAPWSGQY</sequence>
<gene>
    <name evidence="2" type="ORF">REIFOR_00021</name>
</gene>
<evidence type="ECO:0008006" key="4">
    <source>
        <dbReference type="Google" id="ProtNLM"/>
    </source>
</evidence>
<reference evidence="2 3" key="1">
    <citation type="journal article" date="2017" name="Environ. Microbiol.">
        <title>Genomic and physiological analyses of 'Reinekea forsetii' reveal a versatile opportunistic lifestyle during spring algae blooms.</title>
        <authorList>
            <person name="Avci B."/>
            <person name="Hahnke R.L."/>
            <person name="Chafee M."/>
            <person name="Fischer T."/>
            <person name="Gruber-Vodicka H."/>
            <person name="Tegetmeyer H.E."/>
            <person name="Harder J."/>
            <person name="Fuchs B.M."/>
            <person name="Amann R.I."/>
            <person name="Teeling H."/>
        </authorList>
    </citation>
    <scope>NUCLEOTIDE SEQUENCE [LARGE SCALE GENOMIC DNA]</scope>
    <source>
        <strain evidence="2 3">Hel1_31_D35</strain>
    </source>
</reference>
<proteinExistence type="predicted"/>
<dbReference type="RefSeq" id="WP_100255620.1">
    <property type="nucleotide sequence ID" value="NZ_CP011797.1"/>
</dbReference>
<evidence type="ECO:0000313" key="3">
    <source>
        <dbReference type="Proteomes" id="UP000229757"/>
    </source>
</evidence>